<evidence type="ECO:0000256" key="1">
    <source>
        <dbReference type="SAM" id="MobiDB-lite"/>
    </source>
</evidence>
<feature type="transmembrane region" description="Helical" evidence="2">
    <location>
        <begin position="69"/>
        <end position="90"/>
    </location>
</feature>
<feature type="compositionally biased region" description="Polar residues" evidence="1">
    <location>
        <begin position="293"/>
        <end position="324"/>
    </location>
</feature>
<keyword evidence="2" id="KW-1133">Transmembrane helix</keyword>
<dbReference type="OrthoDB" id="10019410at2"/>
<reference evidence="3 4" key="1">
    <citation type="submission" date="2019-09" db="EMBL/GenBank/DDBJ databases">
        <title>Mumia zhuanghuii sp. nov. isolated from the intestinal contents of plateau pika (Ochotona curzoniae) in the Qinghai-Tibet plateau of China.</title>
        <authorList>
            <person name="Tian Z."/>
        </authorList>
    </citation>
    <scope>NUCLEOTIDE SEQUENCE [LARGE SCALE GENOMIC DNA]</scope>
    <source>
        <strain evidence="4">350</strain>
    </source>
</reference>
<dbReference type="AlphaFoldDB" id="A0A5Q6RWP2"/>
<feature type="transmembrane region" description="Helical" evidence="2">
    <location>
        <begin position="12"/>
        <end position="31"/>
    </location>
</feature>
<comment type="caution">
    <text evidence="3">The sequence shown here is derived from an EMBL/GenBank/DDBJ whole genome shotgun (WGS) entry which is preliminary data.</text>
</comment>
<dbReference type="Proteomes" id="UP000307768">
    <property type="component" value="Unassembled WGS sequence"/>
</dbReference>
<keyword evidence="2" id="KW-0812">Transmembrane</keyword>
<gene>
    <name evidence="3" type="ORF">FE697_014990</name>
</gene>
<feature type="region of interest" description="Disordered" evidence="1">
    <location>
        <begin position="136"/>
        <end position="194"/>
    </location>
</feature>
<sequence>MTDSLRTYRDIFSFALLGVVAATLLATFIALLDDRTLDGTLSAAWVLVVVLAVVIAAPRKDDLSPHARLITIAALSILGVGVVLGLWGFFSMLATDLLQGKATLAIAQLATLALNALAIFAGVRVLGALPAPVRQQQPSWGGQQQGQGQWGQQPAQQQGQWGQQPAQQWGDQGSWQQGAQQAPQAPSQQSWQPYAAGAAGVAGYAAAEGAQQVSWNQPQHAAPQHAAQPTPEQQAPQQDPAGIEPAEQSTAVWTPPVEQPAADPWAAQQPEQSGWGTQQDSAWGRDNGWAQPAQPTQNAWGQEATEQPTWQPATEYGSTWSQPAPQQPYGAAEQPAPSWETPAPSTRWGASETEAEQPYARFGNATFDPPPAEAPVDPAAGASAGEAAPAGAETAEQSGSGTDDDGGDDSRATSWWSPGSPS</sequence>
<feature type="region of interest" description="Disordered" evidence="1">
    <location>
        <begin position="211"/>
        <end position="422"/>
    </location>
</feature>
<feature type="compositionally biased region" description="Low complexity" evidence="1">
    <location>
        <begin position="150"/>
        <end position="194"/>
    </location>
</feature>
<feature type="compositionally biased region" description="Low complexity" evidence="1">
    <location>
        <begin position="374"/>
        <end position="401"/>
    </location>
</feature>
<organism evidence="3 4">
    <name type="scientific">Mumia zhuanghuii</name>
    <dbReference type="NCBI Taxonomy" id="2585211"/>
    <lineage>
        <taxon>Bacteria</taxon>
        <taxon>Bacillati</taxon>
        <taxon>Actinomycetota</taxon>
        <taxon>Actinomycetes</taxon>
        <taxon>Propionibacteriales</taxon>
        <taxon>Nocardioidaceae</taxon>
        <taxon>Mumia</taxon>
    </lineage>
</organism>
<evidence type="ECO:0000313" key="4">
    <source>
        <dbReference type="Proteomes" id="UP000307768"/>
    </source>
</evidence>
<protein>
    <submittedName>
        <fullName evidence="3">Uncharacterized protein</fullName>
    </submittedName>
</protein>
<feature type="compositionally biased region" description="Polar residues" evidence="1">
    <location>
        <begin position="412"/>
        <end position="422"/>
    </location>
</feature>
<feature type="transmembrane region" description="Helical" evidence="2">
    <location>
        <begin position="102"/>
        <end position="126"/>
    </location>
</feature>
<feature type="compositionally biased region" description="Low complexity" evidence="1">
    <location>
        <begin position="259"/>
        <end position="272"/>
    </location>
</feature>
<feature type="transmembrane region" description="Helical" evidence="2">
    <location>
        <begin position="37"/>
        <end position="57"/>
    </location>
</feature>
<evidence type="ECO:0000256" key="2">
    <source>
        <dbReference type="SAM" id="Phobius"/>
    </source>
</evidence>
<feature type="compositionally biased region" description="Low complexity" evidence="1">
    <location>
        <begin position="217"/>
        <end position="241"/>
    </location>
</feature>
<accession>A0A5Q6RWP2</accession>
<proteinExistence type="predicted"/>
<dbReference type="EMBL" id="VDFQ02000004">
    <property type="protein sequence ID" value="KAA1422448.1"/>
    <property type="molecule type" value="Genomic_DNA"/>
</dbReference>
<evidence type="ECO:0000313" key="3">
    <source>
        <dbReference type="EMBL" id="KAA1422448.1"/>
    </source>
</evidence>
<name>A0A5Q6RWP2_9ACTN</name>
<keyword evidence="2" id="KW-0472">Membrane</keyword>
<dbReference type="RefSeq" id="WP_149770399.1">
    <property type="nucleotide sequence ID" value="NZ_VDFQ02000004.1"/>
</dbReference>